<reference evidence="1" key="1">
    <citation type="submission" date="2014-11" db="EMBL/GenBank/DDBJ databases">
        <authorList>
            <person name="Amaro Gonzalez C."/>
        </authorList>
    </citation>
    <scope>NUCLEOTIDE SEQUENCE</scope>
</reference>
<organism evidence="1">
    <name type="scientific">Anguilla anguilla</name>
    <name type="common">European freshwater eel</name>
    <name type="synonym">Muraena anguilla</name>
    <dbReference type="NCBI Taxonomy" id="7936"/>
    <lineage>
        <taxon>Eukaryota</taxon>
        <taxon>Metazoa</taxon>
        <taxon>Chordata</taxon>
        <taxon>Craniata</taxon>
        <taxon>Vertebrata</taxon>
        <taxon>Euteleostomi</taxon>
        <taxon>Actinopterygii</taxon>
        <taxon>Neopterygii</taxon>
        <taxon>Teleostei</taxon>
        <taxon>Anguilliformes</taxon>
        <taxon>Anguillidae</taxon>
        <taxon>Anguilla</taxon>
    </lineage>
</organism>
<accession>A0A0E9R112</accession>
<protein>
    <submittedName>
        <fullName evidence="1">Uncharacterized protein</fullName>
    </submittedName>
</protein>
<sequence>MQVQVMCSSTFSLTNVYLSELFHWNKTFLLVKLFYP</sequence>
<dbReference type="AlphaFoldDB" id="A0A0E9R112"/>
<dbReference type="EMBL" id="GBXM01071057">
    <property type="protein sequence ID" value="JAH37520.1"/>
    <property type="molecule type" value="Transcribed_RNA"/>
</dbReference>
<reference evidence="1" key="2">
    <citation type="journal article" date="2015" name="Fish Shellfish Immunol.">
        <title>Early steps in the European eel (Anguilla anguilla)-Vibrio vulnificus interaction in the gills: Role of the RtxA13 toxin.</title>
        <authorList>
            <person name="Callol A."/>
            <person name="Pajuelo D."/>
            <person name="Ebbesson L."/>
            <person name="Teles M."/>
            <person name="MacKenzie S."/>
            <person name="Amaro C."/>
        </authorList>
    </citation>
    <scope>NUCLEOTIDE SEQUENCE</scope>
</reference>
<dbReference type="EMBL" id="GBXM01085721">
    <property type="protein sequence ID" value="JAH22856.1"/>
    <property type="molecule type" value="Transcribed_RNA"/>
</dbReference>
<proteinExistence type="predicted"/>
<evidence type="ECO:0000313" key="1">
    <source>
        <dbReference type="EMBL" id="JAH22856.1"/>
    </source>
</evidence>
<name>A0A0E9R112_ANGAN</name>
<dbReference type="EMBL" id="GBXM01072087">
    <property type="protein sequence ID" value="JAH36490.1"/>
    <property type="molecule type" value="Transcribed_RNA"/>
</dbReference>